<dbReference type="Pfam" id="PF20558">
    <property type="entry name" value="DUF6769"/>
    <property type="match status" value="1"/>
</dbReference>
<sequence length="132" mass="15135">MLACIFLQVHIILPHFHHDGIVCITKEGNTDCLKCHSSVDHKHAKDHCSDTLDKCDLKQIVMRQYDSNDDNSLHSMDLLSVYCLIYPLSNLHLEFPYYSTDWKQIPYFDNYTSPFTGSIKSLRAPPVSSFVG</sequence>
<comment type="caution">
    <text evidence="1">The sequence shown here is derived from an EMBL/GenBank/DDBJ whole genome shotgun (WGS) entry which is preliminary data.</text>
</comment>
<gene>
    <name evidence="1" type="ORF">CLV62_11222</name>
</gene>
<dbReference type="InterPro" id="IPR046660">
    <property type="entry name" value="DUF6769"/>
</dbReference>
<dbReference type="Proteomes" id="UP000247973">
    <property type="component" value="Unassembled WGS sequence"/>
</dbReference>
<dbReference type="EMBL" id="QICL01000012">
    <property type="protein sequence ID" value="PXV63773.1"/>
    <property type="molecule type" value="Genomic_DNA"/>
</dbReference>
<organism evidence="1 2">
    <name type="scientific">Dysgonomonas alginatilytica</name>
    <dbReference type="NCBI Taxonomy" id="1605892"/>
    <lineage>
        <taxon>Bacteria</taxon>
        <taxon>Pseudomonadati</taxon>
        <taxon>Bacteroidota</taxon>
        <taxon>Bacteroidia</taxon>
        <taxon>Bacteroidales</taxon>
        <taxon>Dysgonomonadaceae</taxon>
        <taxon>Dysgonomonas</taxon>
    </lineage>
</organism>
<evidence type="ECO:0000313" key="1">
    <source>
        <dbReference type="EMBL" id="PXV63773.1"/>
    </source>
</evidence>
<proteinExistence type="predicted"/>
<evidence type="ECO:0000313" key="2">
    <source>
        <dbReference type="Proteomes" id="UP000247973"/>
    </source>
</evidence>
<reference evidence="1 2" key="1">
    <citation type="submission" date="2018-03" db="EMBL/GenBank/DDBJ databases">
        <title>Genomic Encyclopedia of Archaeal and Bacterial Type Strains, Phase II (KMG-II): from individual species to whole genera.</title>
        <authorList>
            <person name="Goeker M."/>
        </authorList>
    </citation>
    <scope>NUCLEOTIDE SEQUENCE [LARGE SCALE GENOMIC DNA]</scope>
    <source>
        <strain evidence="1 2">DSM 100214</strain>
    </source>
</reference>
<accession>A0A2V3PQV6</accession>
<protein>
    <submittedName>
        <fullName evidence="1">Uncharacterized protein</fullName>
    </submittedName>
</protein>
<name>A0A2V3PQV6_9BACT</name>
<keyword evidence="2" id="KW-1185">Reference proteome</keyword>
<dbReference type="AlphaFoldDB" id="A0A2V3PQV6"/>